<evidence type="ECO:0000313" key="2">
    <source>
        <dbReference type="EMBL" id="TNN44330.1"/>
    </source>
</evidence>
<reference evidence="2 3" key="1">
    <citation type="submission" date="2019-03" db="EMBL/GenBank/DDBJ databases">
        <title>First draft genome of Liparis tanakae, snailfish: a comprehensive survey of snailfish specific genes.</title>
        <authorList>
            <person name="Kim W."/>
            <person name="Song I."/>
            <person name="Jeong J.-H."/>
            <person name="Kim D."/>
            <person name="Kim S."/>
            <person name="Ryu S."/>
            <person name="Song J.Y."/>
            <person name="Lee S.K."/>
        </authorList>
    </citation>
    <scope>NUCLEOTIDE SEQUENCE [LARGE SCALE GENOMIC DNA]</scope>
    <source>
        <tissue evidence="2">Muscle</tissue>
    </source>
</reference>
<sequence length="128" mass="13493">MVFIILTNCEWKSEGVAEFHLNYSSAAVDVVEGSRGSVTRATGNVSKIDRPIAIDGLATAALGGPDCLVADAVRCPNRPYGQAAPGQFAGSHGCRRRRKAEGAEEPGTEEEDDCQVLNVCSTLPAIKC</sequence>
<gene>
    <name evidence="2" type="ORF">EYF80_045469</name>
</gene>
<feature type="region of interest" description="Disordered" evidence="1">
    <location>
        <begin position="81"/>
        <end position="111"/>
    </location>
</feature>
<dbReference type="Proteomes" id="UP000314294">
    <property type="component" value="Unassembled WGS sequence"/>
</dbReference>
<organism evidence="2 3">
    <name type="scientific">Liparis tanakae</name>
    <name type="common">Tanaka's snailfish</name>
    <dbReference type="NCBI Taxonomy" id="230148"/>
    <lineage>
        <taxon>Eukaryota</taxon>
        <taxon>Metazoa</taxon>
        <taxon>Chordata</taxon>
        <taxon>Craniata</taxon>
        <taxon>Vertebrata</taxon>
        <taxon>Euteleostomi</taxon>
        <taxon>Actinopterygii</taxon>
        <taxon>Neopterygii</taxon>
        <taxon>Teleostei</taxon>
        <taxon>Neoteleostei</taxon>
        <taxon>Acanthomorphata</taxon>
        <taxon>Eupercaria</taxon>
        <taxon>Perciformes</taxon>
        <taxon>Cottioidei</taxon>
        <taxon>Cottales</taxon>
        <taxon>Liparidae</taxon>
        <taxon>Liparis</taxon>
    </lineage>
</organism>
<dbReference type="EMBL" id="SRLO01000911">
    <property type="protein sequence ID" value="TNN44330.1"/>
    <property type="molecule type" value="Genomic_DNA"/>
</dbReference>
<evidence type="ECO:0000313" key="3">
    <source>
        <dbReference type="Proteomes" id="UP000314294"/>
    </source>
</evidence>
<evidence type="ECO:0000256" key="1">
    <source>
        <dbReference type="SAM" id="MobiDB-lite"/>
    </source>
</evidence>
<name>A0A4Z2FTY3_9TELE</name>
<protein>
    <submittedName>
        <fullName evidence="2">Uncharacterized protein</fullName>
    </submittedName>
</protein>
<comment type="caution">
    <text evidence="2">The sequence shown here is derived from an EMBL/GenBank/DDBJ whole genome shotgun (WGS) entry which is preliminary data.</text>
</comment>
<proteinExistence type="predicted"/>
<keyword evidence="3" id="KW-1185">Reference proteome</keyword>
<dbReference type="AlphaFoldDB" id="A0A4Z2FTY3"/>
<accession>A0A4Z2FTY3</accession>